<comment type="caution">
    <text evidence="1">The sequence shown here is derived from an EMBL/GenBank/DDBJ whole genome shotgun (WGS) entry which is preliminary data.</text>
</comment>
<dbReference type="EMBL" id="BQNJ01000001">
    <property type="protein sequence ID" value="GKG98853.1"/>
    <property type="molecule type" value="Genomic_DNA"/>
</dbReference>
<dbReference type="Proteomes" id="UP001055091">
    <property type="component" value="Unassembled WGS sequence"/>
</dbReference>
<sequence length="62" mass="7407">MTYMKRGAEKKKGIEKKNITAIMGLYFGMVPHYYSEHPQHYSYLFYSETESFMTDSQQENKI</sequence>
<evidence type="ECO:0000313" key="1">
    <source>
        <dbReference type="EMBL" id="GKG98853.1"/>
    </source>
</evidence>
<gene>
    <name evidence="1" type="ORF">CE91St55_08350</name>
</gene>
<reference evidence="1" key="1">
    <citation type="submission" date="2022-01" db="EMBL/GenBank/DDBJ databases">
        <title>Novel bile acid biosynthetic pathways are enriched in the microbiome of centenarians.</title>
        <authorList>
            <person name="Sato Y."/>
            <person name="Atarashi K."/>
            <person name="Plichta R.D."/>
            <person name="Arai Y."/>
            <person name="Sasajima S."/>
            <person name="Kearney M.S."/>
            <person name="Suda W."/>
            <person name="Takeshita K."/>
            <person name="Sasaki T."/>
            <person name="Okamoto S."/>
            <person name="Skelly N.A."/>
            <person name="Okamura Y."/>
            <person name="Vlamakis H."/>
            <person name="Li Y."/>
            <person name="Tanoue T."/>
            <person name="Takei H."/>
            <person name="Nittono H."/>
            <person name="Narushima S."/>
            <person name="Irie J."/>
            <person name="Itoh H."/>
            <person name="Moriya K."/>
            <person name="Sugiura Y."/>
            <person name="Suematsu M."/>
            <person name="Moritoki N."/>
            <person name="Shibata S."/>
            <person name="Littman R.D."/>
            <person name="Fischbach A.M."/>
            <person name="Uwamino Y."/>
            <person name="Inoue T."/>
            <person name="Honda A."/>
            <person name="Hattori M."/>
            <person name="Murai T."/>
            <person name="Xavier J.R."/>
            <person name="Hirose N."/>
            <person name="Honda K."/>
        </authorList>
    </citation>
    <scope>NUCLEOTIDE SEQUENCE</scope>
    <source>
        <strain evidence="1">CE91-St55</strain>
    </source>
</reference>
<accession>A0AA37NAH9</accession>
<organism evidence="1 2">
    <name type="scientific">Hungatella hathewayi</name>
    <dbReference type="NCBI Taxonomy" id="154046"/>
    <lineage>
        <taxon>Bacteria</taxon>
        <taxon>Bacillati</taxon>
        <taxon>Bacillota</taxon>
        <taxon>Clostridia</taxon>
        <taxon>Lachnospirales</taxon>
        <taxon>Lachnospiraceae</taxon>
        <taxon>Hungatella</taxon>
    </lineage>
</organism>
<dbReference type="AlphaFoldDB" id="A0AA37NAH9"/>
<protein>
    <submittedName>
        <fullName evidence="1">Uncharacterized protein</fullName>
    </submittedName>
</protein>
<evidence type="ECO:0000313" key="2">
    <source>
        <dbReference type="Proteomes" id="UP001055091"/>
    </source>
</evidence>
<name>A0AA37NAH9_9FIRM</name>
<proteinExistence type="predicted"/>